<feature type="compositionally biased region" description="Polar residues" evidence="2">
    <location>
        <begin position="361"/>
        <end position="377"/>
    </location>
</feature>
<dbReference type="Proteomes" id="UP000271241">
    <property type="component" value="Unassembled WGS sequence"/>
</dbReference>
<dbReference type="InterPro" id="IPR038508">
    <property type="entry name" value="ArfGAP_dom_sf"/>
</dbReference>
<dbReference type="PANTHER" id="PTHR46085:SF3">
    <property type="entry name" value="ARF GTPASE ACTIVATING PROTEIN"/>
    <property type="match status" value="1"/>
</dbReference>
<dbReference type="SMART" id="SM00105">
    <property type="entry name" value="ArfGap"/>
    <property type="match status" value="1"/>
</dbReference>
<dbReference type="SUPFAM" id="SSF57863">
    <property type="entry name" value="ArfGap/RecO-like zinc finger"/>
    <property type="match status" value="1"/>
</dbReference>
<accession>A0A4P9XU76</accession>
<dbReference type="Gene3D" id="1.10.220.150">
    <property type="entry name" value="Arf GTPase activating protein"/>
    <property type="match status" value="1"/>
</dbReference>
<dbReference type="STRING" id="78915.A0A4P9XU76"/>
<dbReference type="Pfam" id="PF01412">
    <property type="entry name" value="ArfGap"/>
    <property type="match status" value="1"/>
</dbReference>
<feature type="compositionally biased region" description="Low complexity" evidence="2">
    <location>
        <begin position="256"/>
        <end position="273"/>
    </location>
</feature>
<dbReference type="AlphaFoldDB" id="A0A4P9XU76"/>
<keyword evidence="1" id="KW-0479">Metal-binding</keyword>
<dbReference type="InterPro" id="IPR001164">
    <property type="entry name" value="ArfGAP_dom"/>
</dbReference>
<evidence type="ECO:0000256" key="1">
    <source>
        <dbReference type="PROSITE-ProRule" id="PRU00288"/>
    </source>
</evidence>
<dbReference type="GO" id="GO:0005096">
    <property type="term" value="F:GTPase activator activity"/>
    <property type="evidence" value="ECO:0007669"/>
    <property type="project" value="InterPro"/>
</dbReference>
<evidence type="ECO:0000313" key="5">
    <source>
        <dbReference type="Proteomes" id="UP000271241"/>
    </source>
</evidence>
<protein>
    <recommendedName>
        <fullName evidence="3">Arf-GAP domain-containing protein</fullName>
    </recommendedName>
</protein>
<proteinExistence type="predicted"/>
<organism evidence="4 5">
    <name type="scientific">Thamnocephalis sphaerospora</name>
    <dbReference type="NCBI Taxonomy" id="78915"/>
    <lineage>
        <taxon>Eukaryota</taxon>
        <taxon>Fungi</taxon>
        <taxon>Fungi incertae sedis</taxon>
        <taxon>Zoopagomycota</taxon>
        <taxon>Zoopagomycotina</taxon>
        <taxon>Zoopagomycetes</taxon>
        <taxon>Zoopagales</taxon>
        <taxon>Sigmoideomycetaceae</taxon>
        <taxon>Thamnocephalis</taxon>
    </lineage>
</organism>
<feature type="compositionally biased region" description="Low complexity" evidence="2">
    <location>
        <begin position="171"/>
        <end position="187"/>
    </location>
</feature>
<dbReference type="PROSITE" id="PS50115">
    <property type="entry name" value="ARFGAP"/>
    <property type="match status" value="1"/>
</dbReference>
<sequence>MTGINAAPRLYVGRILRELLKQPENRQCFDCPQRAPIYANMLNNTFVCEACSGLHRELSHRIKSISASRFTTQEVGALRNGGNSKAAEIWMAKWDEKKDRVPEISDVIRMRQYMRQKYVERRWMSDAHQHLYEPAPTARFLSTNSSEKSLGMPVGTNMMPVRRIASTQSDLSIGQLSGRSGSSLSDSANDDETAARRTRSNTGTSSSEPRRGTGMLNVVSPRAVTVYDRYQTGPRETDQRRAIGYEPVSPYDDDSSSATTSSANSTSGGRSTALTRHYLRDTNPTPDDATASPADGDHPSRRAFYREEAQRRNYCDAAGDEPIDEFFEMMRERVSGPRRYDSDPLASSSQHHRINPFAKRSGSTDLTESPRSHTPTSPGAAIREGTLISVSDSPVQSRKASGDFGGLQELNSPRAYGAASMHPAAARIARMQPQRSMSMPNVPQISVNSLDNGALALYNGQGGSYAPSPLGLASAGQQQAYAAQPGVYPLRSANAHGQSMLPIQAQTQAGASWHGPLSQPDGSMANNPFAQSFGYAPQQPQQQQQSYALQVQTTPYQQKPQQSLALYGNSASPAPIACSNNPFLFDDVRGALQDQRSSVMMASGPGVASQPNFARSQTSSFLGQQW</sequence>
<keyword evidence="1" id="KW-0862">Zinc</keyword>
<feature type="region of interest" description="Disordered" evidence="2">
    <location>
        <begin position="511"/>
        <end position="554"/>
    </location>
</feature>
<dbReference type="CDD" id="cd08838">
    <property type="entry name" value="ArfGap_AGFG"/>
    <property type="match status" value="1"/>
</dbReference>
<dbReference type="EMBL" id="KZ992552">
    <property type="protein sequence ID" value="RKP08990.1"/>
    <property type="molecule type" value="Genomic_DNA"/>
</dbReference>
<evidence type="ECO:0000313" key="4">
    <source>
        <dbReference type="EMBL" id="RKP08990.1"/>
    </source>
</evidence>
<feature type="region of interest" description="Disordered" evidence="2">
    <location>
        <begin position="169"/>
        <end position="301"/>
    </location>
</feature>
<dbReference type="InterPro" id="IPR037278">
    <property type="entry name" value="ARFGAP/RecO"/>
</dbReference>
<feature type="region of interest" description="Disordered" evidence="2">
    <location>
        <begin position="337"/>
        <end position="405"/>
    </location>
</feature>
<dbReference type="PANTHER" id="PTHR46085">
    <property type="entry name" value="ARFGAP/RECO-RELATED"/>
    <property type="match status" value="1"/>
</dbReference>
<feature type="region of interest" description="Disordered" evidence="2">
    <location>
        <begin position="601"/>
        <end position="626"/>
    </location>
</feature>
<dbReference type="OrthoDB" id="5598687at2759"/>
<evidence type="ECO:0000256" key="2">
    <source>
        <dbReference type="SAM" id="MobiDB-lite"/>
    </source>
</evidence>
<dbReference type="GO" id="GO:0008270">
    <property type="term" value="F:zinc ion binding"/>
    <property type="evidence" value="ECO:0007669"/>
    <property type="project" value="UniProtKB-KW"/>
</dbReference>
<reference evidence="5" key="1">
    <citation type="journal article" date="2018" name="Nat. Microbiol.">
        <title>Leveraging single-cell genomics to expand the fungal tree of life.</title>
        <authorList>
            <person name="Ahrendt S.R."/>
            <person name="Quandt C.A."/>
            <person name="Ciobanu D."/>
            <person name="Clum A."/>
            <person name="Salamov A."/>
            <person name="Andreopoulos B."/>
            <person name="Cheng J.F."/>
            <person name="Woyke T."/>
            <person name="Pelin A."/>
            <person name="Henrissat B."/>
            <person name="Reynolds N.K."/>
            <person name="Benny G.L."/>
            <person name="Smith M.E."/>
            <person name="James T.Y."/>
            <person name="Grigoriev I.V."/>
        </authorList>
    </citation>
    <scope>NUCLEOTIDE SEQUENCE [LARGE SCALE GENOMIC DNA]</scope>
    <source>
        <strain evidence="5">RSA 1356</strain>
    </source>
</reference>
<feature type="compositionally biased region" description="Polar residues" evidence="2">
    <location>
        <begin position="388"/>
        <end position="399"/>
    </location>
</feature>
<keyword evidence="5" id="KW-1185">Reference proteome</keyword>
<dbReference type="PRINTS" id="PR00405">
    <property type="entry name" value="REVINTRACTNG"/>
</dbReference>
<feature type="compositionally biased region" description="Polar residues" evidence="2">
    <location>
        <begin position="609"/>
        <end position="626"/>
    </location>
</feature>
<name>A0A4P9XU76_9FUNG</name>
<evidence type="ECO:0000259" key="3">
    <source>
        <dbReference type="PROSITE" id="PS50115"/>
    </source>
</evidence>
<dbReference type="InterPro" id="IPR044820">
    <property type="entry name" value="AGD14-like"/>
</dbReference>
<feature type="domain" description="Arf-GAP" evidence="3">
    <location>
        <begin position="13"/>
        <end position="131"/>
    </location>
</feature>
<gene>
    <name evidence="4" type="ORF">THASP1DRAFT_29218</name>
</gene>
<keyword evidence="1" id="KW-0863">Zinc-finger</keyword>
<feature type="compositionally biased region" description="Polar residues" evidence="2">
    <location>
        <begin position="520"/>
        <end position="530"/>
    </location>
</feature>